<evidence type="ECO:0000313" key="1">
    <source>
        <dbReference type="EMBL" id="BBH89674.1"/>
    </source>
</evidence>
<dbReference type="EMBL" id="AP019376">
    <property type="protein sequence ID" value="BBH89674.1"/>
    <property type="molecule type" value="Genomic_DNA"/>
</dbReference>
<dbReference type="AlphaFoldDB" id="A0A455SX22"/>
<proteinExistence type="predicted"/>
<protein>
    <submittedName>
        <fullName evidence="1">Uncharacterized protein</fullName>
    </submittedName>
</protein>
<sequence>MLVGSRLPDGTAASFRNTHLPALSDEAFRVFAVTSCSLHLPPDKPCSTTESKKVFLVDL</sequence>
<gene>
    <name evidence="1" type="ORF">KTC_44250</name>
</gene>
<accession>A0A455SX22</accession>
<reference evidence="1" key="1">
    <citation type="submission" date="2018-12" db="EMBL/GenBank/DDBJ databases">
        <title>Novel natural products biosynthetic potential of the class Ktedonobacteria.</title>
        <authorList>
            <person name="Zheng Y."/>
            <person name="Saitou A."/>
            <person name="Wang C.M."/>
            <person name="Toyoda A."/>
            <person name="Minakuchi Y."/>
            <person name="Sekiguchi Y."/>
            <person name="Ueda K."/>
            <person name="Takano H."/>
            <person name="Sakai Y."/>
            <person name="Yokota A."/>
            <person name="Yabe S."/>
        </authorList>
    </citation>
    <scope>NUCLEOTIDE SEQUENCE</scope>
    <source>
        <strain evidence="1">COM3</strain>
    </source>
</reference>
<name>A0A455SX22_9CHLR</name>
<organism evidence="1">
    <name type="scientific">Thermosporothrix sp. COM3</name>
    <dbReference type="NCBI Taxonomy" id="2490863"/>
    <lineage>
        <taxon>Bacteria</taxon>
        <taxon>Bacillati</taxon>
        <taxon>Chloroflexota</taxon>
        <taxon>Ktedonobacteria</taxon>
        <taxon>Ktedonobacterales</taxon>
        <taxon>Thermosporotrichaceae</taxon>
        <taxon>Thermosporothrix</taxon>
    </lineage>
</organism>